<proteinExistence type="predicted"/>
<sequence>MSATDQEIKQEYRRNHAARKMAQRLGWLSIGLGVAELLMPGPLARTLGIPGGKTLLRFCGVREIASGVGLLVTKHPKPWMLGRVGGDVMDMAVLGGAVLAGDKPVHALLAAGTVAGVTSLDLACARGLATEDHLVTVYDYSDRSGFPESPDKMRGRASKQSDINTAPQVTGMAAADRETQTRH</sequence>
<dbReference type="EMBL" id="LAZR01000006">
    <property type="protein sequence ID" value="KKO09719.1"/>
    <property type="molecule type" value="Genomic_DNA"/>
</dbReference>
<name>A0A0F9YY78_9ZZZZ</name>
<evidence type="ECO:0000313" key="2">
    <source>
        <dbReference type="EMBL" id="KKO09719.1"/>
    </source>
</evidence>
<comment type="caution">
    <text evidence="2">The sequence shown here is derived from an EMBL/GenBank/DDBJ whole genome shotgun (WGS) entry which is preliminary data.</text>
</comment>
<feature type="compositionally biased region" description="Polar residues" evidence="1">
    <location>
        <begin position="158"/>
        <end position="168"/>
    </location>
</feature>
<evidence type="ECO:0008006" key="3">
    <source>
        <dbReference type="Google" id="ProtNLM"/>
    </source>
</evidence>
<organism evidence="2">
    <name type="scientific">marine sediment metagenome</name>
    <dbReference type="NCBI Taxonomy" id="412755"/>
    <lineage>
        <taxon>unclassified sequences</taxon>
        <taxon>metagenomes</taxon>
        <taxon>ecological metagenomes</taxon>
    </lineage>
</organism>
<protein>
    <recommendedName>
        <fullName evidence="3">Cyclase dehydrase</fullName>
    </recommendedName>
</protein>
<gene>
    <name evidence="2" type="ORF">LCGC14_0032140</name>
</gene>
<reference evidence="2" key="1">
    <citation type="journal article" date="2015" name="Nature">
        <title>Complex archaea that bridge the gap between prokaryotes and eukaryotes.</title>
        <authorList>
            <person name="Spang A."/>
            <person name="Saw J.H."/>
            <person name="Jorgensen S.L."/>
            <person name="Zaremba-Niedzwiedzka K."/>
            <person name="Martijn J."/>
            <person name="Lind A.E."/>
            <person name="van Eijk R."/>
            <person name="Schleper C."/>
            <person name="Guy L."/>
            <person name="Ettema T.J."/>
        </authorList>
    </citation>
    <scope>NUCLEOTIDE SEQUENCE</scope>
</reference>
<accession>A0A0F9YY78</accession>
<dbReference type="AlphaFoldDB" id="A0A0F9YY78"/>
<feature type="region of interest" description="Disordered" evidence="1">
    <location>
        <begin position="146"/>
        <end position="183"/>
    </location>
</feature>
<evidence type="ECO:0000256" key="1">
    <source>
        <dbReference type="SAM" id="MobiDB-lite"/>
    </source>
</evidence>